<keyword evidence="2" id="KW-0963">Cytoplasm</keyword>
<evidence type="ECO:0000256" key="3">
    <source>
        <dbReference type="ARBA" id="ARBA00022723"/>
    </source>
</evidence>
<dbReference type="GO" id="GO:0046872">
    <property type="term" value="F:metal ion binding"/>
    <property type="evidence" value="ECO:0007669"/>
    <property type="project" value="UniProtKB-KW"/>
</dbReference>
<dbReference type="Gene3D" id="1.10.3910.10">
    <property type="entry name" value="SP0561-like"/>
    <property type="match status" value="1"/>
</dbReference>
<dbReference type="Gene3D" id="1.20.120.520">
    <property type="entry name" value="nmb1532 protein domain like"/>
    <property type="match status" value="1"/>
</dbReference>
<organism evidence="6 7">
    <name type="scientific">Flavisolibacter ginsengisoli DSM 18119</name>
    <dbReference type="NCBI Taxonomy" id="1121884"/>
    <lineage>
        <taxon>Bacteria</taxon>
        <taxon>Pseudomonadati</taxon>
        <taxon>Bacteroidota</taxon>
        <taxon>Chitinophagia</taxon>
        <taxon>Chitinophagales</taxon>
        <taxon>Chitinophagaceae</taxon>
        <taxon>Flavisolibacter</taxon>
    </lineage>
</organism>
<proteinExistence type="predicted"/>
<dbReference type="InterPro" id="IPR038062">
    <property type="entry name" value="ScdA-like_N_sf"/>
</dbReference>
<reference evidence="6 7" key="1">
    <citation type="submission" date="2016-11" db="EMBL/GenBank/DDBJ databases">
        <authorList>
            <person name="Jaros S."/>
            <person name="Januszkiewicz K."/>
            <person name="Wedrychowicz H."/>
        </authorList>
    </citation>
    <scope>NUCLEOTIDE SEQUENCE [LARGE SCALE GENOMIC DNA]</scope>
    <source>
        <strain evidence="6 7">DSM 18119</strain>
    </source>
</reference>
<keyword evidence="4" id="KW-0408">Iron</keyword>
<dbReference type="OrthoDB" id="9797132at2"/>
<dbReference type="InterPro" id="IPR019903">
    <property type="entry name" value="RIC_family"/>
</dbReference>
<evidence type="ECO:0000256" key="4">
    <source>
        <dbReference type="ARBA" id="ARBA00023004"/>
    </source>
</evidence>
<dbReference type="GO" id="GO:0005737">
    <property type="term" value="C:cytoplasm"/>
    <property type="evidence" value="ECO:0007669"/>
    <property type="project" value="UniProtKB-SubCell"/>
</dbReference>
<accession>A0A1M5CPZ5</accession>
<evidence type="ECO:0000313" key="7">
    <source>
        <dbReference type="Proteomes" id="UP000184048"/>
    </source>
</evidence>
<dbReference type="Pfam" id="PF01814">
    <property type="entry name" value="Hemerythrin"/>
    <property type="match status" value="1"/>
</dbReference>
<gene>
    <name evidence="6" type="ORF">SAMN02745131_02976</name>
</gene>
<keyword evidence="3" id="KW-0479">Metal-binding</keyword>
<dbReference type="Proteomes" id="UP000184048">
    <property type="component" value="Unassembled WGS sequence"/>
</dbReference>
<dbReference type="Pfam" id="PF04405">
    <property type="entry name" value="ScdA_N"/>
    <property type="match status" value="1"/>
</dbReference>
<evidence type="ECO:0000256" key="1">
    <source>
        <dbReference type="ARBA" id="ARBA00004496"/>
    </source>
</evidence>
<dbReference type="InterPro" id="IPR012312">
    <property type="entry name" value="Hemerythrin-like"/>
</dbReference>
<dbReference type="PANTHER" id="PTHR36438:SF1">
    <property type="entry name" value="IRON-SULFUR CLUSTER REPAIR PROTEIN YTFE"/>
    <property type="match status" value="1"/>
</dbReference>
<feature type="domain" description="Hemerythrin-like" evidence="5">
    <location>
        <begin position="86"/>
        <end position="236"/>
    </location>
</feature>
<protein>
    <submittedName>
        <fullName evidence="6">Regulator of cell morphogenesis and NO signaling</fullName>
    </submittedName>
</protein>
<dbReference type="RefSeq" id="WP_072836125.1">
    <property type="nucleotide sequence ID" value="NZ_FQUU01000013.1"/>
</dbReference>
<evidence type="ECO:0000256" key="2">
    <source>
        <dbReference type="ARBA" id="ARBA00022490"/>
    </source>
</evidence>
<dbReference type="STRING" id="1121884.SAMN02745131_02976"/>
<comment type="subcellular location">
    <subcellularLocation>
        <location evidence="1">Cytoplasm</location>
    </subcellularLocation>
</comment>
<dbReference type="PANTHER" id="PTHR36438">
    <property type="entry name" value="IRON-SULFUR CLUSTER REPAIR PROTEIN YTFE"/>
    <property type="match status" value="1"/>
</dbReference>
<dbReference type="EMBL" id="FQUU01000013">
    <property type="protein sequence ID" value="SHF56808.1"/>
    <property type="molecule type" value="Genomic_DNA"/>
</dbReference>
<dbReference type="AlphaFoldDB" id="A0A1M5CPZ5"/>
<keyword evidence="7" id="KW-1185">Reference proteome</keyword>
<evidence type="ECO:0000259" key="5">
    <source>
        <dbReference type="Pfam" id="PF01814"/>
    </source>
</evidence>
<evidence type="ECO:0000313" key="6">
    <source>
        <dbReference type="EMBL" id="SHF56808.1"/>
    </source>
</evidence>
<name>A0A1M5CPZ5_9BACT</name>
<sequence length="248" mass="29524">MKNFSIDPGKSIADIVREDYRTAETFIKFGINYCCGGKTTLRDVCESQNLKLEELLAELEKRQRKITVFHELDYNSWKVDFLIDYIINVHHAYLNLTMTRLLDQVTSFVNNHKKQYPNLQDVLKVLSQLITHLTIHISHEEEIIFPYMKQIDNAYKRKESYGNLLVRTLRKPLINHEDEHLKIDEFFLKLRSLTNNYNFPADACTNHQVIYHKLQEFDDDMTQHKYLEDDILFPKAMKMEKELLHIQS</sequence>